<dbReference type="PANTHER" id="PTHR15934:SF2">
    <property type="entry name" value="A-KINASE ANCHOR PROTEIN 7-LIKE PHOSPHOESTERASE DOMAIN-CONTAINING PROTEIN"/>
    <property type="match status" value="1"/>
</dbReference>
<dbReference type="Gene3D" id="3.90.1140.10">
    <property type="entry name" value="Cyclic phosphodiesterase"/>
    <property type="match status" value="2"/>
</dbReference>
<dbReference type="Pfam" id="PF10469">
    <property type="entry name" value="AKAP7_NLS"/>
    <property type="match status" value="2"/>
</dbReference>
<dbReference type="InterPro" id="IPR019510">
    <property type="entry name" value="AKAP7-like_phosphoesterase"/>
</dbReference>
<dbReference type="InterPro" id="IPR009097">
    <property type="entry name" value="Cyclic_Pdiesterase"/>
</dbReference>
<dbReference type="AlphaFoldDB" id="A0AAW2I4U4"/>
<comment type="caution">
    <text evidence="2">The sequence shown here is derived from an EMBL/GenBank/DDBJ whole genome shotgun (WGS) entry which is preliminary data.</text>
</comment>
<dbReference type="EMBL" id="JARGDH010000002">
    <property type="protein sequence ID" value="KAL0276853.1"/>
    <property type="molecule type" value="Genomic_DNA"/>
</dbReference>
<feature type="domain" description="A-kinase anchor protein 7-like phosphoesterase" evidence="1">
    <location>
        <begin position="95"/>
        <end position="169"/>
    </location>
</feature>
<gene>
    <name evidence="2" type="ORF">PYX00_004330</name>
</gene>
<dbReference type="GO" id="GO:0005829">
    <property type="term" value="C:cytosol"/>
    <property type="evidence" value="ECO:0007669"/>
    <property type="project" value="TreeGrafter"/>
</dbReference>
<name>A0AAW2I4U4_9NEOP</name>
<dbReference type="GO" id="GO:0010738">
    <property type="term" value="P:regulation of protein kinase A signaling"/>
    <property type="evidence" value="ECO:0007669"/>
    <property type="project" value="TreeGrafter"/>
</dbReference>
<proteinExistence type="predicted"/>
<accession>A0AAW2I4U4</accession>
<sequence length="186" mass="21633">MKIPNHFIAFKIYDAVIRQRIADVQKKIIEKNPLLNKALIDVRTLHVTLAVTHLENEERIKELQERLQDWGEKDMKAYFAEPIHLTFKGIVNNLLSNSGFYAQDKKFTPHLTLLKLSKNYKLFKKNKDVASDIEDLKDCRDYFGCQDVRDIQLLSMLAKKDDNGYYKCLWEQQTGAPPESTVDSAE</sequence>
<dbReference type="PANTHER" id="PTHR15934">
    <property type="entry name" value="RNA 2',3'-CYCLIC PHOSPHODIESTERASE"/>
    <property type="match status" value="1"/>
</dbReference>
<evidence type="ECO:0000259" key="1">
    <source>
        <dbReference type="Pfam" id="PF10469"/>
    </source>
</evidence>
<reference evidence="2" key="1">
    <citation type="journal article" date="2024" name="Gigascience">
        <title>Chromosome-level genome of the poultry shaft louse Menopon gallinae provides insight into the host-switching and adaptive evolution of parasitic lice.</title>
        <authorList>
            <person name="Xu Y."/>
            <person name="Ma L."/>
            <person name="Liu S."/>
            <person name="Liang Y."/>
            <person name="Liu Q."/>
            <person name="He Z."/>
            <person name="Tian L."/>
            <person name="Duan Y."/>
            <person name="Cai W."/>
            <person name="Li H."/>
            <person name="Song F."/>
        </authorList>
    </citation>
    <scope>NUCLEOTIDE SEQUENCE</scope>
    <source>
        <strain evidence="2">Cailab_2023a</strain>
    </source>
</reference>
<dbReference type="InterPro" id="IPR052641">
    <property type="entry name" value="AKAP7_isoform_gamma"/>
</dbReference>
<dbReference type="SUPFAM" id="SSF55144">
    <property type="entry name" value="LigT-like"/>
    <property type="match status" value="1"/>
</dbReference>
<evidence type="ECO:0000313" key="2">
    <source>
        <dbReference type="EMBL" id="KAL0276853.1"/>
    </source>
</evidence>
<protein>
    <recommendedName>
        <fullName evidence="1">A-kinase anchor protein 7-like phosphoesterase domain-containing protein</fullName>
    </recommendedName>
</protein>
<organism evidence="2">
    <name type="scientific">Menopon gallinae</name>
    <name type="common">poultry shaft louse</name>
    <dbReference type="NCBI Taxonomy" id="328185"/>
    <lineage>
        <taxon>Eukaryota</taxon>
        <taxon>Metazoa</taxon>
        <taxon>Ecdysozoa</taxon>
        <taxon>Arthropoda</taxon>
        <taxon>Hexapoda</taxon>
        <taxon>Insecta</taxon>
        <taxon>Pterygota</taxon>
        <taxon>Neoptera</taxon>
        <taxon>Paraneoptera</taxon>
        <taxon>Psocodea</taxon>
        <taxon>Troctomorpha</taxon>
        <taxon>Phthiraptera</taxon>
        <taxon>Amblycera</taxon>
        <taxon>Menoponidae</taxon>
        <taxon>Menopon</taxon>
    </lineage>
</organism>
<feature type="domain" description="A-kinase anchor protein 7-like phosphoesterase" evidence="1">
    <location>
        <begin position="4"/>
        <end position="90"/>
    </location>
</feature>
<dbReference type="GO" id="GO:0034237">
    <property type="term" value="F:protein kinase A regulatory subunit binding"/>
    <property type="evidence" value="ECO:0007669"/>
    <property type="project" value="TreeGrafter"/>
</dbReference>